<dbReference type="AlphaFoldDB" id="R1GWW5"/>
<proteinExistence type="predicted"/>
<feature type="domain" description="Cytochrome b561 bacterial/Ni-hydrogenase" evidence="7">
    <location>
        <begin position="9"/>
        <end position="170"/>
    </location>
</feature>
<dbReference type="InterPro" id="IPR011577">
    <property type="entry name" value="Cyt_b561_bac/Ni-Hgenase"/>
</dbReference>
<feature type="transmembrane region" description="Helical" evidence="6">
    <location>
        <begin position="100"/>
        <end position="121"/>
    </location>
</feature>
<dbReference type="RefSeq" id="WP_005895158.1">
    <property type="nucleotide sequence ID" value="NZ_AQGQ01000022.1"/>
</dbReference>
<accession>R1GWW5</accession>
<evidence type="ECO:0000256" key="2">
    <source>
        <dbReference type="ARBA" id="ARBA00022475"/>
    </source>
</evidence>
<dbReference type="EMBL" id="AQGQ01000022">
    <property type="protein sequence ID" value="EOD56030.1"/>
    <property type="molecule type" value="Genomic_DNA"/>
</dbReference>
<dbReference type="OrthoDB" id="196472at2"/>
<comment type="subcellular location">
    <subcellularLocation>
        <location evidence="1">Cell membrane</location>
        <topology evidence="1">Multi-pass membrane protein</topology>
    </subcellularLocation>
</comment>
<dbReference type="Pfam" id="PF01292">
    <property type="entry name" value="Ni_hydr_CYTB"/>
    <property type="match status" value="1"/>
</dbReference>
<dbReference type="InterPro" id="IPR016174">
    <property type="entry name" value="Di-haem_cyt_TM"/>
</dbReference>
<evidence type="ECO:0000259" key="7">
    <source>
        <dbReference type="Pfam" id="PF01292"/>
    </source>
</evidence>
<feature type="transmembrane region" description="Helical" evidence="6">
    <location>
        <begin position="44"/>
        <end position="64"/>
    </location>
</feature>
<evidence type="ECO:0000256" key="5">
    <source>
        <dbReference type="ARBA" id="ARBA00023136"/>
    </source>
</evidence>
<keyword evidence="9" id="KW-1185">Reference proteome</keyword>
<evidence type="ECO:0000256" key="6">
    <source>
        <dbReference type="SAM" id="Phobius"/>
    </source>
</evidence>
<evidence type="ECO:0000256" key="1">
    <source>
        <dbReference type="ARBA" id="ARBA00004651"/>
    </source>
</evidence>
<name>R1GWW5_9GAMM</name>
<dbReference type="Proteomes" id="UP000013526">
    <property type="component" value="Unassembled WGS sequence"/>
</dbReference>
<evidence type="ECO:0000313" key="8">
    <source>
        <dbReference type="EMBL" id="EOD56030.1"/>
    </source>
</evidence>
<dbReference type="SUPFAM" id="SSF81342">
    <property type="entry name" value="Transmembrane di-heme cytochromes"/>
    <property type="match status" value="1"/>
</dbReference>
<keyword evidence="2" id="KW-1003">Cell membrane</keyword>
<dbReference type="GO" id="GO:0005886">
    <property type="term" value="C:plasma membrane"/>
    <property type="evidence" value="ECO:0007669"/>
    <property type="project" value="UniProtKB-SubCell"/>
</dbReference>
<dbReference type="GO" id="GO:0022904">
    <property type="term" value="P:respiratory electron transport chain"/>
    <property type="evidence" value="ECO:0007669"/>
    <property type="project" value="InterPro"/>
</dbReference>
<evidence type="ECO:0000256" key="4">
    <source>
        <dbReference type="ARBA" id="ARBA00022989"/>
    </source>
</evidence>
<dbReference type="GO" id="GO:0009055">
    <property type="term" value="F:electron transfer activity"/>
    <property type="evidence" value="ECO:0007669"/>
    <property type="project" value="InterPro"/>
</dbReference>
<keyword evidence="4 6" id="KW-1133">Transmembrane helix</keyword>
<feature type="transmembrane region" description="Helical" evidence="6">
    <location>
        <begin position="12"/>
        <end position="32"/>
    </location>
</feature>
<protein>
    <submittedName>
        <fullName evidence="8">Cytochrome B</fullName>
    </submittedName>
</protein>
<dbReference type="Gene3D" id="1.20.950.20">
    <property type="entry name" value="Transmembrane di-heme cytochromes, Chain C"/>
    <property type="match status" value="1"/>
</dbReference>
<reference evidence="8 9" key="1">
    <citation type="journal article" date="2013" name="Genome Announc.">
        <title>Draft Genome Sequence of Aeromonas molluscorum Strain 848TT, Isolated from Bivalve Molluscs.</title>
        <authorList>
            <person name="Spataro N."/>
            <person name="Farfan M."/>
            <person name="Albarral V."/>
            <person name="Sanglas A."/>
            <person name="Loren J.G."/>
            <person name="Fuste M.C."/>
            <person name="Bosch E."/>
        </authorList>
    </citation>
    <scope>NUCLEOTIDE SEQUENCE [LARGE SCALE GENOMIC DNA]</scope>
    <source>
        <strain evidence="8 9">848</strain>
    </source>
</reference>
<evidence type="ECO:0000256" key="3">
    <source>
        <dbReference type="ARBA" id="ARBA00022692"/>
    </source>
</evidence>
<evidence type="ECO:0000313" key="9">
    <source>
        <dbReference type="Proteomes" id="UP000013526"/>
    </source>
</evidence>
<keyword evidence="3 6" id="KW-0812">Transmembrane</keyword>
<keyword evidence="5 6" id="KW-0472">Membrane</keyword>
<dbReference type="PATRIC" id="fig|1268236.3.peg.1131"/>
<dbReference type="PANTHER" id="PTHR30485">
    <property type="entry name" value="NI/FE-HYDROGENASE 1 B-TYPE CYTOCHROME SUBUNIT"/>
    <property type="match status" value="1"/>
</dbReference>
<organism evidence="8 9">
    <name type="scientific">Aeromonas molluscorum 848</name>
    <dbReference type="NCBI Taxonomy" id="1268236"/>
    <lineage>
        <taxon>Bacteria</taxon>
        <taxon>Pseudomonadati</taxon>
        <taxon>Pseudomonadota</taxon>
        <taxon>Gammaproteobacteria</taxon>
        <taxon>Aeromonadales</taxon>
        <taxon>Aeromonadaceae</taxon>
        <taxon>Aeromonas</taxon>
    </lineage>
</organism>
<sequence>MKPNQLVFVWDGVVRLFHWATVLLCMLNFFVVKEGGRYHRYIGYTLAGLLLIRIIWGFVGGHYARFGQWWPTPTRVKSYLAALKRGEHPYYLGHNPGGSLMILIMLVGLIGTVVTGLMTRYESIFGDDLLEEIHGLFANGLQFAILIHVLAVVFTDLLTKGDLIRAMVTGCKRVPEETLCQDVKPDAPSKANIDNSNK</sequence>
<feature type="transmembrane region" description="Helical" evidence="6">
    <location>
        <begin position="133"/>
        <end position="154"/>
    </location>
</feature>
<dbReference type="PANTHER" id="PTHR30485:SF2">
    <property type="entry name" value="BLL0597 PROTEIN"/>
    <property type="match status" value="1"/>
</dbReference>
<gene>
    <name evidence="8" type="ORF">G113_05674</name>
</gene>
<dbReference type="GO" id="GO:0020037">
    <property type="term" value="F:heme binding"/>
    <property type="evidence" value="ECO:0007669"/>
    <property type="project" value="TreeGrafter"/>
</dbReference>
<dbReference type="InterPro" id="IPR051542">
    <property type="entry name" value="Hydrogenase_cytochrome"/>
</dbReference>
<comment type="caution">
    <text evidence="8">The sequence shown here is derived from an EMBL/GenBank/DDBJ whole genome shotgun (WGS) entry which is preliminary data.</text>
</comment>